<evidence type="ECO:0000256" key="2">
    <source>
        <dbReference type="SAM" id="SignalP"/>
    </source>
</evidence>
<name>A0A1H6DAN0_9ACTN</name>
<dbReference type="EMBL" id="FNVO01000015">
    <property type="protein sequence ID" value="SEG82299.1"/>
    <property type="molecule type" value="Genomic_DNA"/>
</dbReference>
<organism evidence="3 4">
    <name type="scientific">Thermomonospora echinospora</name>
    <dbReference type="NCBI Taxonomy" id="1992"/>
    <lineage>
        <taxon>Bacteria</taxon>
        <taxon>Bacillati</taxon>
        <taxon>Actinomycetota</taxon>
        <taxon>Actinomycetes</taxon>
        <taxon>Streptosporangiales</taxon>
        <taxon>Thermomonosporaceae</taxon>
        <taxon>Thermomonospora</taxon>
    </lineage>
</organism>
<dbReference type="RefSeq" id="WP_146087552.1">
    <property type="nucleotide sequence ID" value="NZ_FNVO01000015.1"/>
</dbReference>
<reference evidence="4" key="1">
    <citation type="submission" date="2016-10" db="EMBL/GenBank/DDBJ databases">
        <authorList>
            <person name="Varghese N."/>
            <person name="Submissions S."/>
        </authorList>
    </citation>
    <scope>NUCLEOTIDE SEQUENCE [LARGE SCALE GENOMIC DNA]</scope>
    <source>
        <strain evidence="4">DSM 43163</strain>
    </source>
</reference>
<feature type="compositionally biased region" description="Low complexity" evidence="1">
    <location>
        <begin position="50"/>
        <end position="59"/>
    </location>
</feature>
<evidence type="ECO:0000256" key="1">
    <source>
        <dbReference type="SAM" id="MobiDB-lite"/>
    </source>
</evidence>
<gene>
    <name evidence="3" type="ORF">SAMN04489712_1156</name>
</gene>
<keyword evidence="4" id="KW-1185">Reference proteome</keyword>
<feature type="chain" id="PRO_5039507190" evidence="2">
    <location>
        <begin position="19"/>
        <end position="117"/>
    </location>
</feature>
<proteinExistence type="predicted"/>
<evidence type="ECO:0000313" key="3">
    <source>
        <dbReference type="EMBL" id="SEG82299.1"/>
    </source>
</evidence>
<accession>A0A1H6DAN0</accession>
<feature type="compositionally biased region" description="Basic residues" evidence="1">
    <location>
        <begin position="92"/>
        <end position="101"/>
    </location>
</feature>
<feature type="signal peptide" evidence="2">
    <location>
        <begin position="1"/>
        <end position="18"/>
    </location>
</feature>
<protein>
    <submittedName>
        <fullName evidence="3">Uncharacterized protein</fullName>
    </submittedName>
</protein>
<feature type="region of interest" description="Disordered" evidence="1">
    <location>
        <begin position="46"/>
        <end position="101"/>
    </location>
</feature>
<dbReference type="Proteomes" id="UP000236723">
    <property type="component" value="Unassembled WGS sequence"/>
</dbReference>
<sequence>MFPRAACWYGTKSGLWLAAPVGAVGLVQAPTAADLARRLTEHYRQHLPYSRPVRPSVPGRPGGSGVAARTSPRPVASRAAAPSRSPDDCVRGRHAARDRRGMWRRGLSRLGLIAEAA</sequence>
<dbReference type="AlphaFoldDB" id="A0A1H6DAN0"/>
<evidence type="ECO:0000313" key="4">
    <source>
        <dbReference type="Proteomes" id="UP000236723"/>
    </source>
</evidence>
<keyword evidence="2" id="KW-0732">Signal</keyword>
<feature type="compositionally biased region" description="Low complexity" evidence="1">
    <location>
        <begin position="66"/>
        <end position="84"/>
    </location>
</feature>